<gene>
    <name evidence="1" type="ORF">HPB47_011880</name>
</gene>
<keyword evidence="2" id="KW-1185">Reference proteome</keyword>
<dbReference type="Proteomes" id="UP000805193">
    <property type="component" value="Unassembled WGS sequence"/>
</dbReference>
<accession>A0AC60NV24</accession>
<sequence length="119" mass="13575">MSVCPSAVGRRRVLVLLLVRSCAHEHVEINVSDPIVPFRETIVEPPKVDMVNEVIEDKNLLQKSSKRIMGNKGQAIKTVLGNWKMLLYNRIMSILKTVCKPVYLRLKILHIKKTVLGFQ</sequence>
<proteinExistence type="predicted"/>
<comment type="caution">
    <text evidence="1">The sequence shown here is derived from an EMBL/GenBank/DDBJ whole genome shotgun (WGS) entry which is preliminary data.</text>
</comment>
<reference evidence="1 2" key="1">
    <citation type="journal article" date="2020" name="Cell">
        <title>Large-Scale Comparative Analyses of Tick Genomes Elucidate Their Genetic Diversity and Vector Capacities.</title>
        <authorList>
            <consortium name="Tick Genome and Microbiome Consortium (TIGMIC)"/>
            <person name="Jia N."/>
            <person name="Wang J."/>
            <person name="Shi W."/>
            <person name="Du L."/>
            <person name="Sun Y."/>
            <person name="Zhan W."/>
            <person name="Jiang J.F."/>
            <person name="Wang Q."/>
            <person name="Zhang B."/>
            <person name="Ji P."/>
            <person name="Bell-Sakyi L."/>
            <person name="Cui X.M."/>
            <person name="Yuan T.T."/>
            <person name="Jiang B.G."/>
            <person name="Yang W.F."/>
            <person name="Lam T.T."/>
            <person name="Chang Q.C."/>
            <person name="Ding S.J."/>
            <person name="Wang X.J."/>
            <person name="Zhu J.G."/>
            <person name="Ruan X.D."/>
            <person name="Zhao L."/>
            <person name="Wei J.T."/>
            <person name="Ye R.Z."/>
            <person name="Que T.C."/>
            <person name="Du C.H."/>
            <person name="Zhou Y.H."/>
            <person name="Cheng J.X."/>
            <person name="Dai P.F."/>
            <person name="Guo W.B."/>
            <person name="Han X.H."/>
            <person name="Huang E.J."/>
            <person name="Li L.F."/>
            <person name="Wei W."/>
            <person name="Gao Y.C."/>
            <person name="Liu J.Z."/>
            <person name="Shao H.Z."/>
            <person name="Wang X."/>
            <person name="Wang C.C."/>
            <person name="Yang T.C."/>
            <person name="Huo Q.B."/>
            <person name="Li W."/>
            <person name="Chen H.Y."/>
            <person name="Chen S.E."/>
            <person name="Zhou L.G."/>
            <person name="Ni X.B."/>
            <person name="Tian J.H."/>
            <person name="Sheng Y."/>
            <person name="Liu T."/>
            <person name="Pan Y.S."/>
            <person name="Xia L.Y."/>
            <person name="Li J."/>
            <person name="Zhao F."/>
            <person name="Cao W.C."/>
        </authorList>
    </citation>
    <scope>NUCLEOTIDE SEQUENCE [LARGE SCALE GENOMIC DNA]</scope>
    <source>
        <strain evidence="1">Iper-2018</strain>
    </source>
</reference>
<protein>
    <submittedName>
        <fullName evidence="1">Uncharacterized protein</fullName>
    </submittedName>
</protein>
<evidence type="ECO:0000313" key="2">
    <source>
        <dbReference type="Proteomes" id="UP000805193"/>
    </source>
</evidence>
<name>A0AC60NV24_IXOPE</name>
<organism evidence="1 2">
    <name type="scientific">Ixodes persulcatus</name>
    <name type="common">Taiga tick</name>
    <dbReference type="NCBI Taxonomy" id="34615"/>
    <lineage>
        <taxon>Eukaryota</taxon>
        <taxon>Metazoa</taxon>
        <taxon>Ecdysozoa</taxon>
        <taxon>Arthropoda</taxon>
        <taxon>Chelicerata</taxon>
        <taxon>Arachnida</taxon>
        <taxon>Acari</taxon>
        <taxon>Parasitiformes</taxon>
        <taxon>Ixodida</taxon>
        <taxon>Ixodoidea</taxon>
        <taxon>Ixodidae</taxon>
        <taxon>Ixodinae</taxon>
        <taxon>Ixodes</taxon>
    </lineage>
</organism>
<dbReference type="EMBL" id="JABSTQ010011468">
    <property type="protein sequence ID" value="KAG0411008.1"/>
    <property type="molecule type" value="Genomic_DNA"/>
</dbReference>
<evidence type="ECO:0000313" key="1">
    <source>
        <dbReference type="EMBL" id="KAG0411008.1"/>
    </source>
</evidence>